<keyword evidence="5" id="KW-1015">Disulfide bond</keyword>
<dbReference type="GO" id="GO:0004519">
    <property type="term" value="F:endonuclease activity"/>
    <property type="evidence" value="ECO:0007669"/>
    <property type="project" value="UniProtKB-KW"/>
</dbReference>
<keyword evidence="7" id="KW-1133">Transmembrane helix</keyword>
<dbReference type="Gene3D" id="1.10.575.10">
    <property type="entry name" value="P1 Nuclease"/>
    <property type="match status" value="1"/>
</dbReference>
<keyword evidence="3" id="KW-0255">Endonuclease</keyword>
<protein>
    <submittedName>
        <fullName evidence="8">S1/P1 nuclease</fullName>
    </submittedName>
</protein>
<evidence type="ECO:0000256" key="2">
    <source>
        <dbReference type="ARBA" id="ARBA00022723"/>
    </source>
</evidence>
<dbReference type="Pfam" id="PF02265">
    <property type="entry name" value="S1-P1_nuclease"/>
    <property type="match status" value="1"/>
</dbReference>
<dbReference type="GO" id="GO:0003676">
    <property type="term" value="F:nucleic acid binding"/>
    <property type="evidence" value="ECO:0007669"/>
    <property type="project" value="InterPro"/>
</dbReference>
<dbReference type="SUPFAM" id="SSF48537">
    <property type="entry name" value="Phospholipase C/P1 nuclease"/>
    <property type="match status" value="1"/>
</dbReference>
<keyword evidence="7" id="KW-0472">Membrane</keyword>
<evidence type="ECO:0000256" key="6">
    <source>
        <dbReference type="ARBA" id="ARBA00023180"/>
    </source>
</evidence>
<dbReference type="PANTHER" id="PTHR33146:SF26">
    <property type="entry name" value="ENDONUCLEASE 4"/>
    <property type="match status" value="1"/>
</dbReference>
<evidence type="ECO:0000313" key="8">
    <source>
        <dbReference type="EMBL" id="VAY88618.1"/>
    </source>
</evidence>
<dbReference type="InterPro" id="IPR003154">
    <property type="entry name" value="S1/P1nuclease"/>
</dbReference>
<keyword evidence="7" id="KW-0812">Transmembrane</keyword>
<dbReference type="GO" id="GO:0016788">
    <property type="term" value="F:hydrolase activity, acting on ester bonds"/>
    <property type="evidence" value="ECO:0007669"/>
    <property type="project" value="InterPro"/>
</dbReference>
<evidence type="ECO:0000256" key="5">
    <source>
        <dbReference type="ARBA" id="ARBA00023157"/>
    </source>
</evidence>
<name>A0A3P3ZP19_9ZZZZ</name>
<accession>A0A3P3ZP19</accession>
<sequence>MDMMTPVGMNTRWTNRFGPGFSYYIGMIPILLCLGVSSSAWAWGEEGHEVVASIALNFMAPAQKARLQALLASDEDPLTAHDPVSVASWADRLREAPGSGRTVTFQHSRAWHFVDIHRHHPDLMQACQDFPLPSQNTLASAGPERACVVAKIEQFSAELARYKRSGFQPADRPEAVLALKFLIHLIGDLHQPLHAIDDHDRGGNEIRVKWDHLHAGSLHHYWDTVFIEQMDPDPARLAQRLSARITPDNLQEWQRGTPRAWAMESFATARSQAYDPLPAPDEKGHYALTDAYAHQAMAMIALQLEEAGVRLAKTLDDCL</sequence>
<dbReference type="AlphaFoldDB" id="A0A3P3ZP19"/>
<evidence type="ECO:0000256" key="1">
    <source>
        <dbReference type="ARBA" id="ARBA00022722"/>
    </source>
</evidence>
<dbReference type="InterPro" id="IPR008947">
    <property type="entry name" value="PLipase_C/P1_nuclease_dom_sf"/>
</dbReference>
<evidence type="ECO:0000256" key="7">
    <source>
        <dbReference type="SAM" id="Phobius"/>
    </source>
</evidence>
<reference evidence="8" key="1">
    <citation type="submission" date="2018-10" db="EMBL/GenBank/DDBJ databases">
        <authorList>
            <person name="Plewniak F."/>
        </authorList>
    </citation>
    <scope>NUCLEOTIDE SEQUENCE</scope>
</reference>
<gene>
    <name evidence="8" type="ORF">CARN8_3400005</name>
</gene>
<organism evidence="8">
    <name type="scientific">mine drainage metagenome</name>
    <dbReference type="NCBI Taxonomy" id="410659"/>
    <lineage>
        <taxon>unclassified sequences</taxon>
        <taxon>metagenomes</taxon>
        <taxon>ecological metagenomes</taxon>
    </lineage>
</organism>
<dbReference type="PANTHER" id="PTHR33146">
    <property type="entry name" value="ENDONUCLEASE 4"/>
    <property type="match status" value="1"/>
</dbReference>
<dbReference type="GO" id="GO:0046872">
    <property type="term" value="F:metal ion binding"/>
    <property type="evidence" value="ECO:0007669"/>
    <property type="project" value="UniProtKB-KW"/>
</dbReference>
<dbReference type="EMBL" id="UOYP01000269">
    <property type="protein sequence ID" value="VAY88618.1"/>
    <property type="molecule type" value="Genomic_DNA"/>
</dbReference>
<keyword evidence="4" id="KW-0378">Hydrolase</keyword>
<keyword evidence="6" id="KW-0325">Glycoprotein</keyword>
<proteinExistence type="predicted"/>
<keyword evidence="1" id="KW-0540">Nuclease</keyword>
<keyword evidence="2" id="KW-0479">Metal-binding</keyword>
<dbReference type="CDD" id="cd11010">
    <property type="entry name" value="S1-P1_nuclease"/>
    <property type="match status" value="1"/>
</dbReference>
<evidence type="ECO:0000256" key="4">
    <source>
        <dbReference type="ARBA" id="ARBA00022801"/>
    </source>
</evidence>
<evidence type="ECO:0000256" key="3">
    <source>
        <dbReference type="ARBA" id="ARBA00022759"/>
    </source>
</evidence>
<feature type="transmembrane region" description="Helical" evidence="7">
    <location>
        <begin position="21"/>
        <end position="43"/>
    </location>
</feature>
<dbReference type="GO" id="GO:0006308">
    <property type="term" value="P:DNA catabolic process"/>
    <property type="evidence" value="ECO:0007669"/>
    <property type="project" value="InterPro"/>
</dbReference>